<reference evidence="1" key="1">
    <citation type="submission" date="2014-09" db="EMBL/GenBank/DDBJ databases">
        <authorList>
            <person name="Magalhaes I.L.F."/>
            <person name="Oliveira U."/>
            <person name="Santos F.R."/>
            <person name="Vidigal T.H.D.A."/>
            <person name="Brescovit A.D."/>
            <person name="Santos A.J."/>
        </authorList>
    </citation>
    <scope>NUCLEOTIDE SEQUENCE</scope>
    <source>
        <tissue evidence="1">Shoot tissue taken approximately 20 cm above the soil surface</tissue>
    </source>
</reference>
<dbReference type="EMBL" id="GBRH01267771">
    <property type="protein sequence ID" value="JAD30124.1"/>
    <property type="molecule type" value="Transcribed_RNA"/>
</dbReference>
<accession>A0A0A8YSV0</accession>
<dbReference type="AlphaFoldDB" id="A0A0A8YSV0"/>
<proteinExistence type="predicted"/>
<sequence>MHTLVTQHMHCNQISERSMLYRQHYILVNWG</sequence>
<protein>
    <submittedName>
        <fullName evidence="1">Uncharacterized protein</fullName>
    </submittedName>
</protein>
<organism evidence="1">
    <name type="scientific">Arundo donax</name>
    <name type="common">Giant reed</name>
    <name type="synonym">Donax arundinaceus</name>
    <dbReference type="NCBI Taxonomy" id="35708"/>
    <lineage>
        <taxon>Eukaryota</taxon>
        <taxon>Viridiplantae</taxon>
        <taxon>Streptophyta</taxon>
        <taxon>Embryophyta</taxon>
        <taxon>Tracheophyta</taxon>
        <taxon>Spermatophyta</taxon>
        <taxon>Magnoliopsida</taxon>
        <taxon>Liliopsida</taxon>
        <taxon>Poales</taxon>
        <taxon>Poaceae</taxon>
        <taxon>PACMAD clade</taxon>
        <taxon>Arundinoideae</taxon>
        <taxon>Arundineae</taxon>
        <taxon>Arundo</taxon>
    </lineage>
</organism>
<reference evidence="1" key="2">
    <citation type="journal article" date="2015" name="Data Brief">
        <title>Shoot transcriptome of the giant reed, Arundo donax.</title>
        <authorList>
            <person name="Barrero R.A."/>
            <person name="Guerrero F.D."/>
            <person name="Moolhuijzen P."/>
            <person name="Goolsby J.A."/>
            <person name="Tidwell J."/>
            <person name="Bellgard S.E."/>
            <person name="Bellgard M.I."/>
        </authorList>
    </citation>
    <scope>NUCLEOTIDE SEQUENCE</scope>
    <source>
        <tissue evidence="1">Shoot tissue taken approximately 20 cm above the soil surface</tissue>
    </source>
</reference>
<evidence type="ECO:0000313" key="1">
    <source>
        <dbReference type="EMBL" id="JAD30124.1"/>
    </source>
</evidence>
<name>A0A0A8YSV0_ARUDO</name>